<evidence type="ECO:0000313" key="2">
    <source>
        <dbReference type="EMBL" id="GIY86951.1"/>
    </source>
</evidence>
<feature type="compositionally biased region" description="Polar residues" evidence="1">
    <location>
        <begin position="37"/>
        <end position="47"/>
    </location>
</feature>
<sequence length="70" mass="7973">MSQSLDEELGDVGSEDNVLKATMLFKAIMDLTYQGVLKSQRQSSDQRTSNKYDANHSSSEQEHLFFNRSQ</sequence>
<dbReference type="AlphaFoldDB" id="A0AAV4WWT9"/>
<feature type="region of interest" description="Disordered" evidence="1">
    <location>
        <begin position="37"/>
        <end position="70"/>
    </location>
</feature>
<reference evidence="2 3" key="1">
    <citation type="submission" date="2021-06" db="EMBL/GenBank/DDBJ databases">
        <title>Caerostris extrusa draft genome.</title>
        <authorList>
            <person name="Kono N."/>
            <person name="Arakawa K."/>
        </authorList>
    </citation>
    <scope>NUCLEOTIDE SEQUENCE [LARGE SCALE GENOMIC DNA]</scope>
</reference>
<name>A0AAV4WWT9_CAEEX</name>
<dbReference type="Proteomes" id="UP001054945">
    <property type="component" value="Unassembled WGS sequence"/>
</dbReference>
<evidence type="ECO:0000313" key="3">
    <source>
        <dbReference type="Proteomes" id="UP001054945"/>
    </source>
</evidence>
<dbReference type="EMBL" id="BPLR01016862">
    <property type="protein sequence ID" value="GIY86951.1"/>
    <property type="molecule type" value="Genomic_DNA"/>
</dbReference>
<gene>
    <name evidence="2" type="ORF">CEXT_421711</name>
</gene>
<comment type="caution">
    <text evidence="2">The sequence shown here is derived from an EMBL/GenBank/DDBJ whole genome shotgun (WGS) entry which is preliminary data.</text>
</comment>
<protein>
    <submittedName>
        <fullName evidence="2">Uncharacterized protein</fullName>
    </submittedName>
</protein>
<organism evidence="2 3">
    <name type="scientific">Caerostris extrusa</name>
    <name type="common">Bark spider</name>
    <name type="synonym">Caerostris bankana</name>
    <dbReference type="NCBI Taxonomy" id="172846"/>
    <lineage>
        <taxon>Eukaryota</taxon>
        <taxon>Metazoa</taxon>
        <taxon>Ecdysozoa</taxon>
        <taxon>Arthropoda</taxon>
        <taxon>Chelicerata</taxon>
        <taxon>Arachnida</taxon>
        <taxon>Araneae</taxon>
        <taxon>Araneomorphae</taxon>
        <taxon>Entelegynae</taxon>
        <taxon>Araneoidea</taxon>
        <taxon>Araneidae</taxon>
        <taxon>Caerostris</taxon>
    </lineage>
</organism>
<proteinExistence type="predicted"/>
<evidence type="ECO:0000256" key="1">
    <source>
        <dbReference type="SAM" id="MobiDB-lite"/>
    </source>
</evidence>
<accession>A0AAV4WWT9</accession>
<feature type="compositionally biased region" description="Basic and acidic residues" evidence="1">
    <location>
        <begin position="48"/>
        <end position="70"/>
    </location>
</feature>
<keyword evidence="3" id="KW-1185">Reference proteome</keyword>